<organism evidence="2 3">
    <name type="scientific">Colocasia esculenta</name>
    <name type="common">Wild taro</name>
    <name type="synonym">Arum esculentum</name>
    <dbReference type="NCBI Taxonomy" id="4460"/>
    <lineage>
        <taxon>Eukaryota</taxon>
        <taxon>Viridiplantae</taxon>
        <taxon>Streptophyta</taxon>
        <taxon>Embryophyta</taxon>
        <taxon>Tracheophyta</taxon>
        <taxon>Spermatophyta</taxon>
        <taxon>Magnoliopsida</taxon>
        <taxon>Liliopsida</taxon>
        <taxon>Araceae</taxon>
        <taxon>Aroideae</taxon>
        <taxon>Colocasieae</taxon>
        <taxon>Colocasia</taxon>
    </lineage>
</organism>
<evidence type="ECO:0000313" key="3">
    <source>
        <dbReference type="Proteomes" id="UP000652761"/>
    </source>
</evidence>
<accession>A0A843WVA6</accession>
<reference evidence="2" key="1">
    <citation type="submission" date="2017-07" db="EMBL/GenBank/DDBJ databases">
        <title>Taro Niue Genome Assembly and Annotation.</title>
        <authorList>
            <person name="Atibalentja N."/>
            <person name="Keating K."/>
            <person name="Fields C.J."/>
        </authorList>
    </citation>
    <scope>NUCLEOTIDE SEQUENCE</scope>
    <source>
        <strain evidence="2">Niue_2</strain>
        <tissue evidence="2">Leaf</tissue>
    </source>
</reference>
<evidence type="ECO:0000313" key="2">
    <source>
        <dbReference type="EMBL" id="MQM09151.1"/>
    </source>
</evidence>
<comment type="caution">
    <text evidence="2">The sequence shown here is derived from an EMBL/GenBank/DDBJ whole genome shotgun (WGS) entry which is preliminary data.</text>
</comment>
<dbReference type="AlphaFoldDB" id="A0A843WVA6"/>
<protein>
    <submittedName>
        <fullName evidence="2">Uncharacterized protein</fullName>
    </submittedName>
</protein>
<name>A0A843WVA6_COLES</name>
<keyword evidence="3" id="KW-1185">Reference proteome</keyword>
<dbReference type="Proteomes" id="UP000652761">
    <property type="component" value="Unassembled WGS sequence"/>
</dbReference>
<sequence length="273" mass="28778">MPLCLLLDSSFLADGAEMAAEMLGSSPPGAVLPPAVGTLHPPEGGDSASLPSATQAVGGGLPPPSSSEVPLERLSSFLRHGISWPDAIQRSRVHGSEGMLDFYISSARAVMEESSPPSVDVVRDFLERSTVSYHLMGCPRDPWMAAVDTLWSEVRQRYQEAARHRAQELAAEVALAEQGYEALCLQRGGAISHAESLSARHASCHADIAALRRTLEEVSSRIVEQEAASLVLAEGVAAANAEVAVIERKCAESRAALSALQASLADSQRGGAM</sequence>
<feature type="region of interest" description="Disordered" evidence="1">
    <location>
        <begin position="34"/>
        <end position="69"/>
    </location>
</feature>
<dbReference type="EMBL" id="NMUH01004302">
    <property type="protein sequence ID" value="MQM09151.1"/>
    <property type="molecule type" value="Genomic_DNA"/>
</dbReference>
<evidence type="ECO:0000256" key="1">
    <source>
        <dbReference type="SAM" id="MobiDB-lite"/>
    </source>
</evidence>
<gene>
    <name evidence="2" type="ORF">Taro_042018</name>
</gene>
<proteinExistence type="predicted"/>